<accession>A0A1R0KF16</accession>
<name>A0A1R0KF16_9PSEU</name>
<evidence type="ECO:0000313" key="1">
    <source>
        <dbReference type="EMBL" id="OLZ43736.1"/>
    </source>
</evidence>
<dbReference type="RefSeq" id="WP_076168119.1">
    <property type="nucleotide sequence ID" value="NZ_JBEZVB010000024.1"/>
</dbReference>
<protein>
    <submittedName>
        <fullName evidence="1">Uncharacterized protein</fullName>
    </submittedName>
</protein>
<sequence length="69" mass="7137">MNGCRNRVSCWDNGERAVLLPLSSVPNTVGGGLYSFGAAGALTVIRTLRRRISSAGTVSGGSLSTMYSS</sequence>
<dbReference type="Proteomes" id="UP000187486">
    <property type="component" value="Unassembled WGS sequence"/>
</dbReference>
<dbReference type="AlphaFoldDB" id="A0A1R0KF16"/>
<comment type="caution">
    <text evidence="1">The sequence shown here is derived from an EMBL/GenBank/DDBJ whole genome shotgun (WGS) entry which is preliminary data.</text>
</comment>
<reference evidence="1 2" key="1">
    <citation type="submission" date="2016-01" db="EMBL/GenBank/DDBJ databases">
        <title>Amycolatopsis coloradensis genome sequencing and assembly.</title>
        <authorList>
            <person name="Mayilraj S."/>
        </authorList>
    </citation>
    <scope>NUCLEOTIDE SEQUENCE [LARGE SCALE GENOMIC DNA]</scope>
    <source>
        <strain evidence="1 2">DSM 44225</strain>
    </source>
</reference>
<gene>
    <name evidence="1" type="ORF">BS329_38475</name>
</gene>
<dbReference type="EMBL" id="MQUQ01000030">
    <property type="protein sequence ID" value="OLZ43736.1"/>
    <property type="molecule type" value="Genomic_DNA"/>
</dbReference>
<organism evidence="1 2">
    <name type="scientific">Amycolatopsis coloradensis</name>
    <dbReference type="NCBI Taxonomy" id="76021"/>
    <lineage>
        <taxon>Bacteria</taxon>
        <taxon>Bacillati</taxon>
        <taxon>Actinomycetota</taxon>
        <taxon>Actinomycetes</taxon>
        <taxon>Pseudonocardiales</taxon>
        <taxon>Pseudonocardiaceae</taxon>
        <taxon>Amycolatopsis</taxon>
    </lineage>
</organism>
<proteinExistence type="predicted"/>
<keyword evidence="2" id="KW-1185">Reference proteome</keyword>
<evidence type="ECO:0000313" key="2">
    <source>
        <dbReference type="Proteomes" id="UP000187486"/>
    </source>
</evidence>